<sequence>MFVVHFVGFPQSPEVDVVCTGKPLESLVDKHIMNQKIGDAIERDAYADVKHKPEALNEVTYAKEKHGYTRKHHEEVVVFLKEMWCFIVVIFMQIPE</sequence>
<evidence type="ECO:0000313" key="2">
    <source>
        <dbReference type="Proteomes" id="UP000651668"/>
    </source>
</evidence>
<protein>
    <submittedName>
        <fullName evidence="1">Uncharacterized protein</fullName>
    </submittedName>
</protein>
<dbReference type="EMBL" id="BMIL01000006">
    <property type="protein sequence ID" value="GGC66000.1"/>
    <property type="molecule type" value="Genomic_DNA"/>
</dbReference>
<proteinExistence type="predicted"/>
<dbReference type="AlphaFoldDB" id="A0A916UB23"/>
<evidence type="ECO:0000313" key="1">
    <source>
        <dbReference type="EMBL" id="GGC66000.1"/>
    </source>
</evidence>
<organism evidence="1 2">
    <name type="scientific">Pedobacter quisquiliarum</name>
    <dbReference type="NCBI Taxonomy" id="1834438"/>
    <lineage>
        <taxon>Bacteria</taxon>
        <taxon>Pseudomonadati</taxon>
        <taxon>Bacteroidota</taxon>
        <taxon>Sphingobacteriia</taxon>
        <taxon>Sphingobacteriales</taxon>
        <taxon>Sphingobacteriaceae</taxon>
        <taxon>Pedobacter</taxon>
    </lineage>
</organism>
<comment type="caution">
    <text evidence="1">The sequence shown here is derived from an EMBL/GenBank/DDBJ whole genome shotgun (WGS) entry which is preliminary data.</text>
</comment>
<name>A0A916UB23_9SPHI</name>
<keyword evidence="2" id="KW-1185">Reference proteome</keyword>
<dbReference type="Proteomes" id="UP000651668">
    <property type="component" value="Unassembled WGS sequence"/>
</dbReference>
<accession>A0A916UB23</accession>
<reference evidence="1" key="1">
    <citation type="journal article" date="2014" name="Int. J. Syst. Evol. Microbiol.">
        <title>Complete genome sequence of Corynebacterium casei LMG S-19264T (=DSM 44701T), isolated from a smear-ripened cheese.</title>
        <authorList>
            <consortium name="US DOE Joint Genome Institute (JGI-PGF)"/>
            <person name="Walter F."/>
            <person name="Albersmeier A."/>
            <person name="Kalinowski J."/>
            <person name="Ruckert C."/>
        </authorList>
    </citation>
    <scope>NUCLEOTIDE SEQUENCE</scope>
    <source>
        <strain evidence="1">CGMCC 1.15343</strain>
    </source>
</reference>
<gene>
    <name evidence="1" type="ORF">GCM10011387_19510</name>
</gene>
<reference evidence="1" key="2">
    <citation type="submission" date="2020-09" db="EMBL/GenBank/DDBJ databases">
        <authorList>
            <person name="Sun Q."/>
            <person name="Zhou Y."/>
        </authorList>
    </citation>
    <scope>NUCLEOTIDE SEQUENCE</scope>
    <source>
        <strain evidence="1">CGMCC 1.15343</strain>
    </source>
</reference>